<dbReference type="PROSITE" id="PS00216">
    <property type="entry name" value="SUGAR_TRANSPORT_1"/>
    <property type="match status" value="1"/>
</dbReference>
<reference evidence="9 10" key="1">
    <citation type="submission" date="2016-04" db="EMBL/GenBank/DDBJ databases">
        <title>A degradative enzymes factory behind the ericoid mycorrhizal symbiosis.</title>
        <authorList>
            <consortium name="DOE Joint Genome Institute"/>
            <person name="Martino E."/>
            <person name="Morin E."/>
            <person name="Grelet G."/>
            <person name="Kuo A."/>
            <person name="Kohler A."/>
            <person name="Daghino S."/>
            <person name="Barry K."/>
            <person name="Choi C."/>
            <person name="Cichocki N."/>
            <person name="Clum A."/>
            <person name="Copeland A."/>
            <person name="Hainaut M."/>
            <person name="Haridas S."/>
            <person name="Labutti K."/>
            <person name="Lindquist E."/>
            <person name="Lipzen A."/>
            <person name="Khouja H.-R."/>
            <person name="Murat C."/>
            <person name="Ohm R."/>
            <person name="Olson A."/>
            <person name="Spatafora J."/>
            <person name="Veneault-Fourrey C."/>
            <person name="Henrissat B."/>
            <person name="Grigoriev I."/>
            <person name="Martin F."/>
            <person name="Perotto S."/>
        </authorList>
    </citation>
    <scope>NUCLEOTIDE SEQUENCE [LARGE SCALE GENOMIC DNA]</scope>
    <source>
        <strain evidence="9 10">F</strain>
    </source>
</reference>
<feature type="compositionally biased region" description="Basic and acidic residues" evidence="6">
    <location>
        <begin position="660"/>
        <end position="676"/>
    </location>
</feature>
<evidence type="ECO:0000313" key="9">
    <source>
        <dbReference type="EMBL" id="PMD31235.1"/>
    </source>
</evidence>
<dbReference type="GO" id="GO:0016020">
    <property type="term" value="C:membrane"/>
    <property type="evidence" value="ECO:0007669"/>
    <property type="project" value="UniProtKB-SubCell"/>
</dbReference>
<dbReference type="InterPro" id="IPR036259">
    <property type="entry name" value="MFS_trans_sf"/>
</dbReference>
<organism evidence="9 10">
    <name type="scientific">Hyaloscypha variabilis (strain UAMH 11265 / GT02V1 / F)</name>
    <name type="common">Meliniomyces variabilis</name>
    <dbReference type="NCBI Taxonomy" id="1149755"/>
    <lineage>
        <taxon>Eukaryota</taxon>
        <taxon>Fungi</taxon>
        <taxon>Dikarya</taxon>
        <taxon>Ascomycota</taxon>
        <taxon>Pezizomycotina</taxon>
        <taxon>Leotiomycetes</taxon>
        <taxon>Helotiales</taxon>
        <taxon>Hyaloscyphaceae</taxon>
        <taxon>Hyaloscypha</taxon>
        <taxon>Hyaloscypha variabilis</taxon>
    </lineage>
</organism>
<evidence type="ECO:0000256" key="7">
    <source>
        <dbReference type="SAM" id="Phobius"/>
    </source>
</evidence>
<feature type="region of interest" description="Disordered" evidence="6">
    <location>
        <begin position="660"/>
        <end position="702"/>
    </location>
</feature>
<dbReference type="GO" id="GO:0022857">
    <property type="term" value="F:transmembrane transporter activity"/>
    <property type="evidence" value="ECO:0007669"/>
    <property type="project" value="InterPro"/>
</dbReference>
<evidence type="ECO:0000256" key="4">
    <source>
        <dbReference type="ARBA" id="ARBA00022989"/>
    </source>
</evidence>
<feature type="transmembrane region" description="Helical" evidence="7">
    <location>
        <begin position="186"/>
        <end position="208"/>
    </location>
</feature>
<evidence type="ECO:0000256" key="1">
    <source>
        <dbReference type="ARBA" id="ARBA00004141"/>
    </source>
</evidence>
<feature type="transmembrane region" description="Helical" evidence="7">
    <location>
        <begin position="124"/>
        <end position="142"/>
    </location>
</feature>
<evidence type="ECO:0000256" key="6">
    <source>
        <dbReference type="SAM" id="MobiDB-lite"/>
    </source>
</evidence>
<dbReference type="Gene3D" id="1.20.1250.20">
    <property type="entry name" value="MFS general substrate transporter like domains"/>
    <property type="match status" value="2"/>
</dbReference>
<dbReference type="PANTHER" id="PTHR23511">
    <property type="entry name" value="SYNAPTIC VESICLE GLYCOPROTEIN 2"/>
    <property type="match status" value="1"/>
</dbReference>
<evidence type="ECO:0000313" key="10">
    <source>
        <dbReference type="Proteomes" id="UP000235786"/>
    </source>
</evidence>
<keyword evidence="3 7" id="KW-0812">Transmembrane</keyword>
<feature type="transmembrane region" description="Helical" evidence="7">
    <location>
        <begin position="91"/>
        <end position="112"/>
    </location>
</feature>
<dbReference type="PROSITE" id="PS00217">
    <property type="entry name" value="SUGAR_TRANSPORT_2"/>
    <property type="match status" value="1"/>
</dbReference>
<keyword evidence="5 7" id="KW-0472">Membrane</keyword>
<feature type="transmembrane region" description="Helical" evidence="7">
    <location>
        <begin position="46"/>
        <end position="79"/>
    </location>
</feature>
<keyword evidence="4 7" id="KW-1133">Transmembrane helix</keyword>
<keyword evidence="2" id="KW-0813">Transport</keyword>
<dbReference type="AlphaFoldDB" id="A0A2J6QY91"/>
<dbReference type="OrthoDB" id="433512at2759"/>
<evidence type="ECO:0000256" key="2">
    <source>
        <dbReference type="ARBA" id="ARBA00022448"/>
    </source>
</evidence>
<sequence length="702" mass="78113">MVLWGFRWFRLFLNPFAKDSFEHISESDRRLYILERLEGAEFSEWSWVVVVAGVGFFTDAYAIFAINMVVPMLGIIYYPENGGVMPHNYDIALSVLTLGGSIIGQIGFGLAADIWGRRKMYGTELVITIAATLGVVMSSNGTEGSMSVIAWLLVWRFVLGIGIGADYPLSAVICSEFAPTRLRGKMLTAVFMCQPLGQLAATLVTLIATARQRNGIPSDATLTNCDAQCKMTMDSIWRWIIGVGVIPAVIALWFRLTIIESPRYTADVGRDTRKAASELDRYLLMQTAGSSATSVISNQAGQPLQRVSTDSGVAKGHISRTSSPIYNRPNTNHAPEEHFLEAPQLEAAEEAHTPPPPSWKDFKQYFWHDGNLRTLIATSFCWFCVDLPFYGLGMNSPKIITTIWYGENAPPTQIYSLITHNVWQSLIIVSLGAIIGSAITFVAIDKLGRRNIQINGFFWLFILFVVIGGSFNHLYDIGGTSAIIVLYILCQIFFNFGPNTTTYIMPAELFPTRYRGLCHGISAAFGKLGSVVAQLFLAYINYGHGINYQTINKWLPYSLLIFSLFMLLGLLTTLRLLPASETNPDTTPKTLEQWALGRPIPNTFATHPVSLFIARIYHALVDFLERIYLVLDSMIGGDEKERREEAKRRKEEMEVEMRRVEEVAGRRGSFRDDGGGERVPSPFVKGRLDGNGDGRLSPGQGR</sequence>
<keyword evidence="10" id="KW-1185">Reference proteome</keyword>
<feature type="transmembrane region" description="Helical" evidence="7">
    <location>
        <begin position="481"/>
        <end position="505"/>
    </location>
</feature>
<protein>
    <submittedName>
        <fullName evidence="9">MFS general substrate transporter</fullName>
    </submittedName>
</protein>
<dbReference type="SUPFAM" id="SSF103473">
    <property type="entry name" value="MFS general substrate transporter"/>
    <property type="match status" value="1"/>
</dbReference>
<dbReference type="Pfam" id="PF00083">
    <property type="entry name" value="Sugar_tr"/>
    <property type="match status" value="2"/>
</dbReference>
<feature type="transmembrane region" description="Helical" evidence="7">
    <location>
        <begin position="554"/>
        <end position="574"/>
    </location>
</feature>
<dbReference type="InterPro" id="IPR005828">
    <property type="entry name" value="MFS_sugar_transport-like"/>
</dbReference>
<evidence type="ECO:0000256" key="3">
    <source>
        <dbReference type="ARBA" id="ARBA00022692"/>
    </source>
</evidence>
<dbReference type="InterPro" id="IPR005829">
    <property type="entry name" value="Sugar_transporter_CS"/>
</dbReference>
<dbReference type="EMBL" id="KZ613963">
    <property type="protein sequence ID" value="PMD31235.1"/>
    <property type="molecule type" value="Genomic_DNA"/>
</dbReference>
<comment type="subcellular location">
    <subcellularLocation>
        <location evidence="1">Membrane</location>
        <topology evidence="1">Multi-pass membrane protein</topology>
    </subcellularLocation>
</comment>
<feature type="transmembrane region" description="Helical" evidence="7">
    <location>
        <begin position="517"/>
        <end position="542"/>
    </location>
</feature>
<name>A0A2J6QY91_HYAVF</name>
<dbReference type="PANTHER" id="PTHR23511:SF34">
    <property type="entry name" value="SYNAPTIC VESICLE GLYCOPROTEIN 2"/>
    <property type="match status" value="1"/>
</dbReference>
<dbReference type="PROSITE" id="PS50850">
    <property type="entry name" value="MFS"/>
    <property type="match status" value="1"/>
</dbReference>
<feature type="transmembrane region" description="Helical" evidence="7">
    <location>
        <begin position="372"/>
        <end position="392"/>
    </location>
</feature>
<feature type="transmembrane region" description="Helical" evidence="7">
    <location>
        <begin position="422"/>
        <end position="444"/>
    </location>
</feature>
<proteinExistence type="predicted"/>
<evidence type="ECO:0000259" key="8">
    <source>
        <dbReference type="PROSITE" id="PS50850"/>
    </source>
</evidence>
<accession>A0A2J6QY91</accession>
<dbReference type="Proteomes" id="UP000235786">
    <property type="component" value="Unassembled WGS sequence"/>
</dbReference>
<feature type="transmembrane region" description="Helical" evidence="7">
    <location>
        <begin position="236"/>
        <end position="254"/>
    </location>
</feature>
<dbReference type="STRING" id="1149755.A0A2J6QY91"/>
<gene>
    <name evidence="9" type="ORF">L207DRAFT_548984</name>
</gene>
<feature type="domain" description="Major facilitator superfamily (MFS) profile" evidence="8">
    <location>
        <begin position="48"/>
        <end position="581"/>
    </location>
</feature>
<feature type="transmembrane region" description="Helical" evidence="7">
    <location>
        <begin position="456"/>
        <end position="475"/>
    </location>
</feature>
<feature type="transmembrane region" description="Helical" evidence="7">
    <location>
        <begin position="148"/>
        <end position="174"/>
    </location>
</feature>
<evidence type="ECO:0000256" key="5">
    <source>
        <dbReference type="ARBA" id="ARBA00023136"/>
    </source>
</evidence>
<dbReference type="InterPro" id="IPR020846">
    <property type="entry name" value="MFS_dom"/>
</dbReference>